<keyword evidence="5 11" id="KW-0444">Lipid biosynthesis</keyword>
<keyword evidence="12" id="KW-0812">Transmembrane</keyword>
<dbReference type="Pfam" id="PF03007">
    <property type="entry name" value="WS_DGAT_cat"/>
    <property type="match status" value="1"/>
</dbReference>
<comment type="caution">
    <text evidence="15">The sequence shown here is derived from an EMBL/GenBank/DDBJ whole genome shotgun (WGS) entry which is preliminary data.</text>
</comment>
<keyword evidence="9 11" id="KW-0012">Acyltransferase</keyword>
<dbReference type="NCBIfam" id="TIGR02946">
    <property type="entry name" value="acyl_WS_DGAT"/>
    <property type="match status" value="1"/>
</dbReference>
<evidence type="ECO:0000256" key="4">
    <source>
        <dbReference type="ARBA" id="ARBA00013244"/>
    </source>
</evidence>
<evidence type="ECO:0000259" key="13">
    <source>
        <dbReference type="Pfam" id="PF03007"/>
    </source>
</evidence>
<evidence type="ECO:0000256" key="11">
    <source>
        <dbReference type="RuleBase" id="RU361241"/>
    </source>
</evidence>
<feature type="domain" description="O-acyltransferase WSD1 C-terminal" evidence="14">
    <location>
        <begin position="313"/>
        <end position="463"/>
    </location>
</feature>
<keyword evidence="8 11" id="KW-0443">Lipid metabolism</keyword>
<dbReference type="EMBL" id="JBHSQI010000009">
    <property type="protein sequence ID" value="MFC6154997.1"/>
    <property type="molecule type" value="Genomic_DNA"/>
</dbReference>
<keyword evidence="16" id="KW-1185">Reference proteome</keyword>
<keyword evidence="12" id="KW-0472">Membrane</keyword>
<dbReference type="Pfam" id="PF06974">
    <property type="entry name" value="WS_DGAT_C"/>
    <property type="match status" value="1"/>
</dbReference>
<evidence type="ECO:0000259" key="14">
    <source>
        <dbReference type="Pfam" id="PF06974"/>
    </source>
</evidence>
<evidence type="ECO:0000256" key="1">
    <source>
        <dbReference type="ARBA" id="ARBA00004771"/>
    </source>
</evidence>
<dbReference type="InterPro" id="IPR004255">
    <property type="entry name" value="O-acyltransferase_WSD1_N"/>
</dbReference>
<dbReference type="EC" id="2.3.1.20" evidence="4 11"/>
<evidence type="ECO:0000256" key="2">
    <source>
        <dbReference type="ARBA" id="ARBA00005189"/>
    </source>
</evidence>
<keyword evidence="12" id="KW-1133">Transmembrane helix</keyword>
<evidence type="ECO:0000313" key="16">
    <source>
        <dbReference type="Proteomes" id="UP001596098"/>
    </source>
</evidence>
<evidence type="ECO:0000256" key="6">
    <source>
        <dbReference type="ARBA" id="ARBA00022679"/>
    </source>
</evidence>
<organism evidence="15 16">
    <name type="scientific">Nocardioides yefusunii</name>
    <dbReference type="NCBI Taxonomy" id="2500546"/>
    <lineage>
        <taxon>Bacteria</taxon>
        <taxon>Bacillati</taxon>
        <taxon>Actinomycetota</taxon>
        <taxon>Actinomycetes</taxon>
        <taxon>Propionibacteriales</taxon>
        <taxon>Nocardioidaceae</taxon>
        <taxon>Nocardioides</taxon>
    </lineage>
</organism>
<dbReference type="Gene3D" id="3.30.559.10">
    <property type="entry name" value="Chloramphenicol acetyltransferase-like domain"/>
    <property type="match status" value="1"/>
</dbReference>
<sequence>MHRLNGEDAGFLIMERPDETHAQPMNSMAVGVLEASADPLTVDELRRHIGSRLDELPSWRWRITPVPGNLHHPVAWTPGEPDLTTHVREATVRGGDEALDAFFARLAEEHLDPDLPLWQVWLVNGLDQGRQAVVMKYHHALADGVGAMTTMLRLFSDATCPPPHDAGPARPERRPHTVRLVLAALWAHLLALLTLLPLLLRTRRGTAAVKERRAESEIELPAYSAGAPRTLLNDAFGPGRCYVRAELPLAQVKQVKDAAGVTLNDVVLGMMAGACVRYLARHQPDFDPSTSRSLLTTVPMAFEAPDAPVRQHGNRFWSFTTTLATDVTDPWERLRVISATAREGKAQLDAFGPDLVPDWLDRMPPALARRGVAGVLERLEASTDDADASILVSNIRGPAAPFTLGGREFTRIHIDGPPSNGVGINVMVWSYADVLTFGILGHDRALAHPGDFREALEESFAELARLAMVQPEDAPSSVV</sequence>
<evidence type="ECO:0000256" key="9">
    <source>
        <dbReference type="ARBA" id="ARBA00023315"/>
    </source>
</evidence>
<dbReference type="PANTHER" id="PTHR31650:SF1">
    <property type="entry name" value="WAX ESTER SYNTHASE_DIACYLGLYCEROL ACYLTRANSFERASE 4-RELATED"/>
    <property type="match status" value="1"/>
</dbReference>
<comment type="pathway">
    <text evidence="1 11">Glycerolipid metabolism; triacylglycerol biosynthesis.</text>
</comment>
<dbReference type="RefSeq" id="WP_128221920.1">
    <property type="nucleotide sequence ID" value="NZ_CP034929.1"/>
</dbReference>
<name>A0ABW1R1K2_9ACTN</name>
<dbReference type="InterPro" id="IPR014292">
    <property type="entry name" value="Acyl_transf_WS/DGAT"/>
</dbReference>
<comment type="similarity">
    <text evidence="3 11">Belongs to the long-chain O-acyltransferase family.</text>
</comment>
<dbReference type="PANTHER" id="PTHR31650">
    <property type="entry name" value="O-ACYLTRANSFERASE (WSD1-LIKE) FAMILY PROTEIN"/>
    <property type="match status" value="1"/>
</dbReference>
<protein>
    <recommendedName>
        <fullName evidence="4 11">Diacylglycerol O-acyltransferase</fullName>
        <ecNumber evidence="4 11">2.3.1.20</ecNumber>
    </recommendedName>
</protein>
<comment type="catalytic activity">
    <reaction evidence="10 11">
        <text>an acyl-CoA + a 1,2-diacyl-sn-glycerol = a triacyl-sn-glycerol + CoA</text>
        <dbReference type="Rhea" id="RHEA:10868"/>
        <dbReference type="ChEBI" id="CHEBI:17815"/>
        <dbReference type="ChEBI" id="CHEBI:57287"/>
        <dbReference type="ChEBI" id="CHEBI:58342"/>
        <dbReference type="ChEBI" id="CHEBI:64615"/>
        <dbReference type="EC" id="2.3.1.20"/>
    </reaction>
</comment>
<dbReference type="InterPro" id="IPR045034">
    <property type="entry name" value="O-acyltransferase_WSD1-like"/>
</dbReference>
<dbReference type="SUPFAM" id="SSF52777">
    <property type="entry name" value="CoA-dependent acyltransferases"/>
    <property type="match status" value="1"/>
</dbReference>
<evidence type="ECO:0000256" key="12">
    <source>
        <dbReference type="SAM" id="Phobius"/>
    </source>
</evidence>
<evidence type="ECO:0000256" key="3">
    <source>
        <dbReference type="ARBA" id="ARBA00009587"/>
    </source>
</evidence>
<evidence type="ECO:0000313" key="15">
    <source>
        <dbReference type="EMBL" id="MFC6154997.1"/>
    </source>
</evidence>
<keyword evidence="6 11" id="KW-0808">Transferase</keyword>
<dbReference type="InterPro" id="IPR009721">
    <property type="entry name" value="O-acyltransferase_WSD1_C"/>
</dbReference>
<evidence type="ECO:0000256" key="8">
    <source>
        <dbReference type="ARBA" id="ARBA00023098"/>
    </source>
</evidence>
<evidence type="ECO:0000256" key="7">
    <source>
        <dbReference type="ARBA" id="ARBA00022798"/>
    </source>
</evidence>
<gene>
    <name evidence="15" type="ORF">ACFPWU_15125</name>
</gene>
<proteinExistence type="inferred from homology"/>
<accession>A0ABW1R1K2</accession>
<keyword evidence="7 11" id="KW-0319">Glycerol metabolism</keyword>
<feature type="domain" description="O-acyltransferase WSD1-like N-terminal" evidence="13">
    <location>
        <begin position="4"/>
        <end position="267"/>
    </location>
</feature>
<feature type="transmembrane region" description="Helical" evidence="12">
    <location>
        <begin position="180"/>
        <end position="200"/>
    </location>
</feature>
<evidence type="ECO:0000256" key="10">
    <source>
        <dbReference type="ARBA" id="ARBA00048109"/>
    </source>
</evidence>
<dbReference type="InterPro" id="IPR023213">
    <property type="entry name" value="CAT-like_dom_sf"/>
</dbReference>
<dbReference type="Proteomes" id="UP001596098">
    <property type="component" value="Unassembled WGS sequence"/>
</dbReference>
<evidence type="ECO:0000256" key="5">
    <source>
        <dbReference type="ARBA" id="ARBA00022516"/>
    </source>
</evidence>
<comment type="pathway">
    <text evidence="2">Lipid metabolism.</text>
</comment>
<reference evidence="16" key="1">
    <citation type="journal article" date="2019" name="Int. J. Syst. Evol. Microbiol.">
        <title>The Global Catalogue of Microorganisms (GCM) 10K type strain sequencing project: providing services to taxonomists for standard genome sequencing and annotation.</title>
        <authorList>
            <consortium name="The Broad Institute Genomics Platform"/>
            <consortium name="The Broad Institute Genome Sequencing Center for Infectious Disease"/>
            <person name="Wu L."/>
            <person name="Ma J."/>
        </authorList>
    </citation>
    <scope>NUCLEOTIDE SEQUENCE [LARGE SCALE GENOMIC DNA]</scope>
    <source>
        <strain evidence="16">DFY28</strain>
    </source>
</reference>